<dbReference type="SMART" id="SM00368">
    <property type="entry name" value="LRR_RI"/>
    <property type="match status" value="3"/>
</dbReference>
<accession>A0A2G9TEE7</accession>
<keyword evidence="1" id="KW-1133">Transmembrane helix</keyword>
<keyword evidence="1" id="KW-0472">Membrane</keyword>
<dbReference type="InterPro" id="IPR001611">
    <property type="entry name" value="Leu-rich_rpt"/>
</dbReference>
<organism evidence="2 3">
    <name type="scientific">Teladorsagia circumcincta</name>
    <name type="common">Brown stomach worm</name>
    <name type="synonym">Ostertagia circumcincta</name>
    <dbReference type="NCBI Taxonomy" id="45464"/>
    <lineage>
        <taxon>Eukaryota</taxon>
        <taxon>Metazoa</taxon>
        <taxon>Ecdysozoa</taxon>
        <taxon>Nematoda</taxon>
        <taxon>Chromadorea</taxon>
        <taxon>Rhabditida</taxon>
        <taxon>Rhabditina</taxon>
        <taxon>Rhabditomorpha</taxon>
        <taxon>Strongyloidea</taxon>
        <taxon>Trichostrongylidae</taxon>
        <taxon>Teladorsagia</taxon>
    </lineage>
</organism>
<dbReference type="GO" id="GO:0016477">
    <property type="term" value="P:cell migration"/>
    <property type="evidence" value="ECO:0007669"/>
    <property type="project" value="TreeGrafter"/>
</dbReference>
<dbReference type="OrthoDB" id="10034042at2759"/>
<dbReference type="PANTHER" id="PTHR24112:SF50">
    <property type="entry name" value="RIBONUCLEASE INHIBITOR"/>
    <property type="match status" value="1"/>
</dbReference>
<evidence type="ECO:0000313" key="3">
    <source>
        <dbReference type="Proteomes" id="UP000230423"/>
    </source>
</evidence>
<dbReference type="InterPro" id="IPR032675">
    <property type="entry name" value="LRR_dom_sf"/>
</dbReference>
<feature type="transmembrane region" description="Helical" evidence="1">
    <location>
        <begin position="159"/>
        <end position="182"/>
    </location>
</feature>
<dbReference type="SUPFAM" id="SSF52047">
    <property type="entry name" value="RNI-like"/>
    <property type="match status" value="1"/>
</dbReference>
<dbReference type="GO" id="GO:0030027">
    <property type="term" value="C:lamellipodium"/>
    <property type="evidence" value="ECO:0007669"/>
    <property type="project" value="TreeGrafter"/>
</dbReference>
<dbReference type="InterPro" id="IPR051279">
    <property type="entry name" value="PP1-Reg/Actin-Interact_Protein"/>
</dbReference>
<dbReference type="Proteomes" id="UP000230423">
    <property type="component" value="Unassembled WGS sequence"/>
</dbReference>
<name>A0A2G9TEE7_TELCI</name>
<keyword evidence="1" id="KW-0812">Transmembrane</keyword>
<protein>
    <recommendedName>
        <fullName evidence="4">Leucine Rich repeat-containing domain protein</fullName>
    </recommendedName>
</protein>
<evidence type="ECO:0000256" key="1">
    <source>
        <dbReference type="SAM" id="Phobius"/>
    </source>
</evidence>
<keyword evidence="3" id="KW-1185">Reference proteome</keyword>
<dbReference type="GO" id="GO:0008428">
    <property type="term" value="F:ribonuclease inhibitor activity"/>
    <property type="evidence" value="ECO:0007669"/>
    <property type="project" value="TreeGrafter"/>
</dbReference>
<dbReference type="AlphaFoldDB" id="A0A2G9TEE7"/>
<dbReference type="GO" id="GO:0005886">
    <property type="term" value="C:plasma membrane"/>
    <property type="evidence" value="ECO:0007669"/>
    <property type="project" value="TreeGrafter"/>
</dbReference>
<dbReference type="Pfam" id="PF13516">
    <property type="entry name" value="LRR_6"/>
    <property type="match status" value="3"/>
</dbReference>
<dbReference type="GO" id="GO:0005654">
    <property type="term" value="C:nucleoplasm"/>
    <property type="evidence" value="ECO:0007669"/>
    <property type="project" value="TreeGrafter"/>
</dbReference>
<evidence type="ECO:0000313" key="2">
    <source>
        <dbReference type="EMBL" id="PIO56327.1"/>
    </source>
</evidence>
<dbReference type="Gene3D" id="3.80.10.10">
    <property type="entry name" value="Ribonuclease Inhibitor"/>
    <property type="match status" value="2"/>
</dbReference>
<reference evidence="2 3" key="1">
    <citation type="submission" date="2015-09" db="EMBL/GenBank/DDBJ databases">
        <title>Draft genome of the parasitic nematode Teladorsagia circumcincta isolate WARC Sus (inbred).</title>
        <authorList>
            <person name="Mitreva M."/>
        </authorList>
    </citation>
    <scope>NUCLEOTIDE SEQUENCE [LARGE SCALE GENOMIC DNA]</scope>
    <source>
        <strain evidence="2 3">S</strain>
    </source>
</reference>
<gene>
    <name evidence="2" type="ORF">TELCIR_22274</name>
</gene>
<dbReference type="GO" id="GO:0032311">
    <property type="term" value="C:angiogenin-PRI complex"/>
    <property type="evidence" value="ECO:0007669"/>
    <property type="project" value="TreeGrafter"/>
</dbReference>
<proteinExistence type="predicted"/>
<sequence>MNNTAIQMLDLRNNSLGDMGVAKICEALRNPEVVKKSSLTALVLWNNKITANGMDAVAGALRLRPALGGNGSNLHRIGLQSTQLNCQSAILLAECLADNSTLIRVDLRDNPGIGSAGLLALHSAMKINQSISLLNLDQSCIVASNAKVCSFAYSCPGCMFYTFGCLFVLLVGCSDFSQVVVLH</sequence>
<dbReference type="PANTHER" id="PTHR24112">
    <property type="entry name" value="LEUCINE-RICH REPEAT, ISOFORM F-RELATED"/>
    <property type="match status" value="1"/>
</dbReference>
<dbReference type="EMBL" id="KZ378349">
    <property type="protein sequence ID" value="PIO56327.1"/>
    <property type="molecule type" value="Genomic_DNA"/>
</dbReference>
<evidence type="ECO:0008006" key="4">
    <source>
        <dbReference type="Google" id="ProtNLM"/>
    </source>
</evidence>
<dbReference type="GO" id="GO:0034315">
    <property type="term" value="P:regulation of Arp2/3 complex-mediated actin nucleation"/>
    <property type="evidence" value="ECO:0007669"/>
    <property type="project" value="TreeGrafter"/>
</dbReference>